<organism evidence="1 2">
    <name type="scientific">Pseudomonas azerbaijanoccidentalis</name>
    <dbReference type="NCBI Taxonomy" id="2842347"/>
    <lineage>
        <taxon>Bacteria</taxon>
        <taxon>Pseudomonadati</taxon>
        <taxon>Pseudomonadota</taxon>
        <taxon>Gammaproteobacteria</taxon>
        <taxon>Pseudomonadales</taxon>
        <taxon>Pseudomonadaceae</taxon>
        <taxon>Pseudomonas</taxon>
    </lineage>
</organism>
<name>A0ABS6QHZ6_9PSED</name>
<accession>A0ABS6QHZ6</accession>
<proteinExistence type="predicted"/>
<keyword evidence="2" id="KW-1185">Reference proteome</keyword>
<comment type="caution">
    <text evidence="1">The sequence shown here is derived from an EMBL/GenBank/DDBJ whole genome shotgun (WGS) entry which is preliminary data.</text>
</comment>
<sequence>MIGSNYRSTVMAFIAPSPNNQAHSAQLTTTKNSCDYIKLSEVRGRSNSNIEKMTHPLAQPDDTDFLSPYMIDLLGNTTALTFAEKTLQAPRKRLLDKLGIDDNRSQERHTRLSSDQGSISRFYDFSCTVQPIELMLNGHPFIEQEPTSPYFQGQKIITPDFRIFRSEEKFQTIDLLRCASRDDSQIAFNKAPIERLQHYNNTVFANETHLREMPEMLNTATYFVEMADFLTQRGTPGDFIVQNAFESSSDKNTPHFQFVPEHVALPIFSRSLRLDDELETQILDWHLPSISKIIDLKRDDWREKTDQFQSACQRLLNEQHISTTPLFRMMEDDQIQMYLVFKKDCSSVWEMPHEDTQLSPGWVEACGIFIANTAKAEAFNNKGAHVYYAAHSVDAERITPFFEGIG</sequence>
<evidence type="ECO:0000313" key="1">
    <source>
        <dbReference type="EMBL" id="MBV4518558.1"/>
    </source>
</evidence>
<dbReference type="RefSeq" id="WP_217869972.1">
    <property type="nucleotide sequence ID" value="NZ_JAHSTU010000001.1"/>
</dbReference>
<evidence type="ECO:0000313" key="2">
    <source>
        <dbReference type="Proteomes" id="UP001049200"/>
    </source>
</evidence>
<dbReference type="Proteomes" id="UP001049200">
    <property type="component" value="Unassembled WGS sequence"/>
</dbReference>
<reference evidence="1" key="1">
    <citation type="submission" date="2021-06" db="EMBL/GenBank/DDBJ databases">
        <title>Updating the genus Pseudomonas: Description of 43 new species and partition of the Pseudomonas putida group.</title>
        <authorList>
            <person name="Girard L."/>
            <person name="Lood C."/>
            <person name="Vandamme P."/>
            <person name="Rokni-Zadeh H."/>
            <person name="Van Noort V."/>
            <person name="Hofte M."/>
            <person name="Lavigne R."/>
            <person name="De Mot R."/>
        </authorList>
    </citation>
    <scope>NUCLEOTIDE SEQUENCE</scope>
    <source>
        <strain evidence="1">SWRI74</strain>
    </source>
</reference>
<protein>
    <submittedName>
        <fullName evidence="1">Uncharacterized protein</fullName>
    </submittedName>
</protein>
<dbReference type="EMBL" id="JAHSTU010000001">
    <property type="protein sequence ID" value="MBV4518558.1"/>
    <property type="molecule type" value="Genomic_DNA"/>
</dbReference>
<gene>
    <name evidence="1" type="ORF">KVG88_00660</name>
</gene>